<comment type="caution">
    <text evidence="2">The sequence shown here is derived from an EMBL/GenBank/DDBJ whole genome shotgun (WGS) entry which is preliminary data.</text>
</comment>
<evidence type="ECO:0000313" key="3">
    <source>
        <dbReference type="Proteomes" id="UP000557872"/>
    </source>
</evidence>
<dbReference type="EMBL" id="JACBAZ010000014">
    <property type="protein sequence ID" value="NWK57544.1"/>
    <property type="molecule type" value="Genomic_DNA"/>
</dbReference>
<dbReference type="Proteomes" id="UP000557872">
    <property type="component" value="Unassembled WGS sequence"/>
</dbReference>
<evidence type="ECO:0000313" key="2">
    <source>
        <dbReference type="EMBL" id="NWK57544.1"/>
    </source>
</evidence>
<dbReference type="RefSeq" id="WP_178934752.1">
    <property type="nucleotide sequence ID" value="NZ_JACBAZ010000014.1"/>
</dbReference>
<reference evidence="2 3" key="1">
    <citation type="submission" date="2020-07" db="EMBL/GenBank/DDBJ databases">
        <title>Roseicoccus Jingziensis gen. nov., sp. nov., isolated from coastal seawater.</title>
        <authorList>
            <person name="Feng X."/>
        </authorList>
    </citation>
    <scope>NUCLEOTIDE SEQUENCE [LARGE SCALE GENOMIC DNA]</scope>
    <source>
        <strain evidence="2 3">N1E253</strain>
    </source>
</reference>
<feature type="signal peptide" evidence="1">
    <location>
        <begin position="1"/>
        <end position="22"/>
    </location>
</feature>
<protein>
    <submittedName>
        <fullName evidence="2">Uncharacterized protein</fullName>
    </submittedName>
</protein>
<sequence>MKTPRLHLTALILSLSPAPLLAQLPAPTPTSPEAAANAKQAGMAVEATPVLKASEVLRPEIIKGPHHTVAEDIPTAGFLNQYTIQSDFGVFHVKGNALLAKRIHEINAMAALAKIEKSDEFKKALANTAKMPLHMVENLIDDPKGTAQQIGDGAKRFVHRAGEMFQRKGQKTKEEDNAFQSALGFSKAKRKLCWDLKVDPYSTNPELQKKLDDVAWATFAGEFGLKLGMLAIPGGAGTAISGVTTSSTVAESIRDNSPVDLSAKNRDALQAMGINENLLEAFLATPDLSPTQQTVIVQELSNIPQARGRDAFIQMCLSARSEADGIFFQRISQLMRAYHEKSSPVLTIFNLYGLPAAYTQDQSLIIPLELDYGSWSADAAKLSAAIGSYQIPGMPIKQRKLVITGKVTPMAKAGLEKAGIQTIENVYNEGVYKK</sequence>
<accession>A0A851GTD3</accession>
<dbReference type="AlphaFoldDB" id="A0A851GTD3"/>
<name>A0A851GTD3_9BACT</name>
<organism evidence="2 3">
    <name type="scientific">Oceaniferula marina</name>
    <dbReference type="NCBI Taxonomy" id="2748318"/>
    <lineage>
        <taxon>Bacteria</taxon>
        <taxon>Pseudomonadati</taxon>
        <taxon>Verrucomicrobiota</taxon>
        <taxon>Verrucomicrobiia</taxon>
        <taxon>Verrucomicrobiales</taxon>
        <taxon>Verrucomicrobiaceae</taxon>
        <taxon>Oceaniferula</taxon>
    </lineage>
</organism>
<evidence type="ECO:0000256" key="1">
    <source>
        <dbReference type="SAM" id="SignalP"/>
    </source>
</evidence>
<feature type="chain" id="PRO_5032963371" evidence="1">
    <location>
        <begin position="23"/>
        <end position="434"/>
    </location>
</feature>
<keyword evidence="1" id="KW-0732">Signal</keyword>
<keyword evidence="3" id="KW-1185">Reference proteome</keyword>
<gene>
    <name evidence="2" type="ORF">HW115_18140</name>
</gene>
<proteinExistence type="predicted"/>